<evidence type="ECO:0000256" key="3">
    <source>
        <dbReference type="ARBA" id="ARBA00023125"/>
    </source>
</evidence>
<reference evidence="9" key="2">
    <citation type="submission" date="2021-01" db="EMBL/GenBank/DDBJ databases">
        <authorList>
            <person name="Schikora-Tamarit M.A."/>
        </authorList>
    </citation>
    <scope>NUCLEOTIDE SEQUENCE</scope>
    <source>
        <strain evidence="9">CBS2887</strain>
    </source>
</reference>
<dbReference type="OrthoDB" id="1939598at2759"/>
<name>A0A9P8Q5N4_WICPI</name>
<gene>
    <name evidence="9" type="ORF">WICPIJ_005777</name>
</gene>
<keyword evidence="5" id="KW-0539">Nucleus</keyword>
<keyword evidence="3" id="KW-0238">DNA-binding</keyword>
<feature type="compositionally biased region" description="Low complexity" evidence="7">
    <location>
        <begin position="371"/>
        <end position="380"/>
    </location>
</feature>
<feature type="region of interest" description="Disordered" evidence="7">
    <location>
        <begin position="290"/>
        <end position="350"/>
    </location>
</feature>
<comment type="caution">
    <text evidence="9">The sequence shown here is derived from an EMBL/GenBank/DDBJ whole genome shotgun (WGS) entry which is preliminary data.</text>
</comment>
<evidence type="ECO:0000256" key="7">
    <source>
        <dbReference type="SAM" id="MobiDB-lite"/>
    </source>
</evidence>
<dbReference type="Proteomes" id="UP000774326">
    <property type="component" value="Unassembled WGS sequence"/>
</dbReference>
<feature type="compositionally biased region" description="Polar residues" evidence="7">
    <location>
        <begin position="381"/>
        <end position="408"/>
    </location>
</feature>
<evidence type="ECO:0000256" key="2">
    <source>
        <dbReference type="ARBA" id="ARBA00023015"/>
    </source>
</evidence>
<feature type="coiled-coil region" evidence="6">
    <location>
        <begin position="438"/>
        <end position="469"/>
    </location>
</feature>
<keyword evidence="10" id="KW-1185">Reference proteome</keyword>
<evidence type="ECO:0000256" key="4">
    <source>
        <dbReference type="ARBA" id="ARBA00023163"/>
    </source>
</evidence>
<dbReference type="SUPFAM" id="SSF57959">
    <property type="entry name" value="Leucine zipper domain"/>
    <property type="match status" value="1"/>
</dbReference>
<proteinExistence type="predicted"/>
<keyword evidence="4" id="KW-0804">Transcription</keyword>
<comment type="subcellular location">
    <subcellularLocation>
        <location evidence="1">Nucleus</location>
    </subcellularLocation>
</comment>
<evidence type="ECO:0000313" key="10">
    <source>
        <dbReference type="Proteomes" id="UP000774326"/>
    </source>
</evidence>
<dbReference type="Gene3D" id="1.20.5.170">
    <property type="match status" value="1"/>
</dbReference>
<dbReference type="GO" id="GO:0001228">
    <property type="term" value="F:DNA-binding transcription activator activity, RNA polymerase II-specific"/>
    <property type="evidence" value="ECO:0007669"/>
    <property type="project" value="TreeGrafter"/>
</dbReference>
<keyword evidence="2" id="KW-0805">Transcription regulation</keyword>
<dbReference type="Pfam" id="PF07716">
    <property type="entry name" value="bZIP_2"/>
    <property type="match status" value="1"/>
</dbReference>
<dbReference type="GO" id="GO:0000977">
    <property type="term" value="F:RNA polymerase II transcription regulatory region sequence-specific DNA binding"/>
    <property type="evidence" value="ECO:0007669"/>
    <property type="project" value="TreeGrafter"/>
</dbReference>
<organism evidence="9 10">
    <name type="scientific">Wickerhamomyces pijperi</name>
    <name type="common">Yeast</name>
    <name type="synonym">Pichia pijperi</name>
    <dbReference type="NCBI Taxonomy" id="599730"/>
    <lineage>
        <taxon>Eukaryota</taxon>
        <taxon>Fungi</taxon>
        <taxon>Dikarya</taxon>
        <taxon>Ascomycota</taxon>
        <taxon>Saccharomycotina</taxon>
        <taxon>Saccharomycetes</taxon>
        <taxon>Phaffomycetales</taxon>
        <taxon>Wickerhamomycetaceae</taxon>
        <taxon>Wickerhamomyces</taxon>
    </lineage>
</organism>
<protein>
    <recommendedName>
        <fullName evidence="8">BZIP domain-containing protein</fullName>
    </recommendedName>
</protein>
<dbReference type="PANTHER" id="PTHR13044:SF14">
    <property type="entry name" value="CRYPTOCEPHAL, ISOFORM A"/>
    <property type="match status" value="1"/>
</dbReference>
<sequence length="506" mass="53738">MNNQNQTNNDSNITPAALLEQLVYVDTFMPEIDDPSQLDERLTAELSAFADDSFIFPDEEKPQNNDSDSNGNSNANGNANGNNRGVSGNSNNSSGGFNMNKYALLNSSQKNLNNNNSSNNSNSNSSNNTSNINHLNHISPSSTASTTSTTTTNSIAPNDILSNLPKVPVPPGAHSSLLAAGLSQTQIDALAALIAQHQGANQNNNSNAGGSGLNGLNGINLSNLGSNAVNSGFGGNNNNSGNANGNLQLLNGLGLNNNQNQIQQNGGTNGNNISNIVRLQQEMALRKFQSNNNSNTNNNTNSNTQLSNLLSGNNSLSFPSANTTSTASNSTNTANNTNNSTGTSSAASGTSSLASSILSSSTLALLNAQNSNNSRKNSNSGTANNRSNSISDTFTNIDPQQHGTSPDDPSQRFEPTGDTETDKRRRNTAASARFRIKKKLKEQQLERSVRELNELTISLEQKIQTLQMENKLLRNLVVEKSEVRNQEEVELLRMKAKMDGNNGMGF</sequence>
<reference evidence="9" key="1">
    <citation type="journal article" date="2021" name="Open Biol.">
        <title>Shared evolutionary footprints suggest mitochondrial oxidative damage underlies multiple complex I losses in fungi.</title>
        <authorList>
            <person name="Schikora-Tamarit M.A."/>
            <person name="Marcet-Houben M."/>
            <person name="Nosek J."/>
            <person name="Gabaldon T."/>
        </authorList>
    </citation>
    <scope>NUCLEOTIDE SEQUENCE</scope>
    <source>
        <strain evidence="9">CBS2887</strain>
    </source>
</reference>
<keyword evidence="6" id="KW-0175">Coiled coil</keyword>
<dbReference type="EMBL" id="JAEUBG010003197">
    <property type="protein sequence ID" value="KAH3683249.1"/>
    <property type="molecule type" value="Genomic_DNA"/>
</dbReference>
<dbReference type="InterPro" id="IPR004827">
    <property type="entry name" value="bZIP"/>
</dbReference>
<dbReference type="GO" id="GO:0005634">
    <property type="term" value="C:nucleus"/>
    <property type="evidence" value="ECO:0007669"/>
    <property type="project" value="UniProtKB-SubCell"/>
</dbReference>
<feature type="region of interest" description="Disordered" evidence="7">
    <location>
        <begin position="371"/>
        <end position="430"/>
    </location>
</feature>
<evidence type="ECO:0000313" key="9">
    <source>
        <dbReference type="EMBL" id="KAH3683249.1"/>
    </source>
</evidence>
<evidence type="ECO:0000256" key="6">
    <source>
        <dbReference type="SAM" id="Coils"/>
    </source>
</evidence>
<dbReference type="GO" id="GO:0089713">
    <property type="term" value="C:Cbf1-Met4-Met28 complex"/>
    <property type="evidence" value="ECO:0007669"/>
    <property type="project" value="TreeGrafter"/>
</dbReference>
<evidence type="ECO:0000259" key="8">
    <source>
        <dbReference type="PROSITE" id="PS50217"/>
    </source>
</evidence>
<evidence type="ECO:0000256" key="5">
    <source>
        <dbReference type="ARBA" id="ARBA00023242"/>
    </source>
</evidence>
<dbReference type="PROSITE" id="PS50217">
    <property type="entry name" value="BZIP"/>
    <property type="match status" value="1"/>
</dbReference>
<dbReference type="PROSITE" id="PS00036">
    <property type="entry name" value="BZIP_BASIC"/>
    <property type="match status" value="1"/>
</dbReference>
<dbReference type="CDD" id="cd14705">
    <property type="entry name" value="bZIP_Zip1"/>
    <property type="match status" value="1"/>
</dbReference>
<dbReference type="AlphaFoldDB" id="A0A9P8Q5N4"/>
<accession>A0A9P8Q5N4</accession>
<evidence type="ECO:0000256" key="1">
    <source>
        <dbReference type="ARBA" id="ARBA00004123"/>
    </source>
</evidence>
<feature type="compositionally biased region" description="Low complexity" evidence="7">
    <location>
        <begin position="64"/>
        <end position="157"/>
    </location>
</feature>
<dbReference type="PANTHER" id="PTHR13044">
    <property type="entry name" value="ACTIVATING TRANSCRIPTION FACTOR ATF 4/5"/>
    <property type="match status" value="1"/>
</dbReference>
<feature type="domain" description="BZIP" evidence="8">
    <location>
        <begin position="423"/>
        <end position="480"/>
    </location>
</feature>
<dbReference type="InterPro" id="IPR046347">
    <property type="entry name" value="bZIP_sf"/>
</dbReference>
<feature type="region of interest" description="Disordered" evidence="7">
    <location>
        <begin position="54"/>
        <end position="157"/>
    </location>
</feature>